<name>A0A934MQ23_9BACL</name>
<dbReference type="AlphaFoldDB" id="A0A934MQ23"/>
<dbReference type="Pfam" id="PF13649">
    <property type="entry name" value="Methyltransf_25"/>
    <property type="match status" value="1"/>
</dbReference>
<reference evidence="2" key="1">
    <citation type="submission" date="2020-12" db="EMBL/GenBank/DDBJ databases">
        <authorList>
            <person name="Huq M.A."/>
        </authorList>
    </citation>
    <scope>NUCLEOTIDE SEQUENCE</scope>
    <source>
        <strain evidence="2">MAHUQ-46</strain>
    </source>
</reference>
<dbReference type="GO" id="GO:0008168">
    <property type="term" value="F:methyltransferase activity"/>
    <property type="evidence" value="ECO:0007669"/>
    <property type="project" value="UniProtKB-KW"/>
</dbReference>
<dbReference type="PANTHER" id="PTHR44068">
    <property type="entry name" value="ZGC:194242"/>
    <property type="match status" value="1"/>
</dbReference>
<evidence type="ECO:0000259" key="1">
    <source>
        <dbReference type="Pfam" id="PF13649"/>
    </source>
</evidence>
<gene>
    <name evidence="2" type="ORF">JFN88_06510</name>
</gene>
<feature type="domain" description="Methyltransferase" evidence="1">
    <location>
        <begin position="38"/>
        <end position="128"/>
    </location>
</feature>
<organism evidence="2 3">
    <name type="scientific">Paenibacillus roseus</name>
    <dbReference type="NCBI Taxonomy" id="2798579"/>
    <lineage>
        <taxon>Bacteria</taxon>
        <taxon>Bacillati</taxon>
        <taxon>Bacillota</taxon>
        <taxon>Bacilli</taxon>
        <taxon>Bacillales</taxon>
        <taxon>Paenibacillaceae</taxon>
        <taxon>Paenibacillus</taxon>
    </lineage>
</organism>
<proteinExistence type="predicted"/>
<dbReference type="CDD" id="cd02440">
    <property type="entry name" value="AdoMet_MTases"/>
    <property type="match status" value="1"/>
</dbReference>
<dbReference type="SUPFAM" id="SSF53335">
    <property type="entry name" value="S-adenosyl-L-methionine-dependent methyltransferases"/>
    <property type="match status" value="1"/>
</dbReference>
<dbReference type="InterPro" id="IPR029063">
    <property type="entry name" value="SAM-dependent_MTases_sf"/>
</dbReference>
<keyword evidence="2" id="KW-0808">Transferase</keyword>
<protein>
    <submittedName>
        <fullName evidence="2">Methyltransferase domain-containing protein</fullName>
    </submittedName>
</protein>
<dbReference type="InterPro" id="IPR050447">
    <property type="entry name" value="Erg6_SMT_methyltransf"/>
</dbReference>
<dbReference type="RefSeq" id="WP_199018529.1">
    <property type="nucleotide sequence ID" value="NZ_JAELUP010000016.1"/>
</dbReference>
<dbReference type="InterPro" id="IPR041698">
    <property type="entry name" value="Methyltransf_25"/>
</dbReference>
<dbReference type="GO" id="GO:0032259">
    <property type="term" value="P:methylation"/>
    <property type="evidence" value="ECO:0007669"/>
    <property type="project" value="UniProtKB-KW"/>
</dbReference>
<accession>A0A934MQ23</accession>
<keyword evidence="2" id="KW-0489">Methyltransferase</keyword>
<dbReference type="EMBL" id="JAELUP010000016">
    <property type="protein sequence ID" value="MBJ6360969.1"/>
    <property type="molecule type" value="Genomic_DNA"/>
</dbReference>
<sequence>MNYHDLLARLGEGSAHPGGFLSTQRLLERHLLPQGSRILEIGCGTGRTACHLARCGYEVTAVDSNESMFEQASKRIAKEGAQVRLLSADACRLPFDEDTFDMVFVESVTVFTEAAESLREYSRVLKPGRKLLDREMILAGEKTALLKGSLKALYGMVTLARIEEWARLLEQAGFKDVHAEDIKTEILVTLDDVDMYREVDPTVFYDEQAFYMGQMNARILERYGKRLGSAVFVGTA</sequence>
<dbReference type="Proteomes" id="UP000640274">
    <property type="component" value="Unassembled WGS sequence"/>
</dbReference>
<dbReference type="Gene3D" id="3.40.50.150">
    <property type="entry name" value="Vaccinia Virus protein VP39"/>
    <property type="match status" value="1"/>
</dbReference>
<comment type="caution">
    <text evidence="2">The sequence shown here is derived from an EMBL/GenBank/DDBJ whole genome shotgun (WGS) entry which is preliminary data.</text>
</comment>
<evidence type="ECO:0000313" key="2">
    <source>
        <dbReference type="EMBL" id="MBJ6360969.1"/>
    </source>
</evidence>
<dbReference type="PANTHER" id="PTHR44068:SF11">
    <property type="entry name" value="GERANYL DIPHOSPHATE 2-C-METHYLTRANSFERASE"/>
    <property type="match status" value="1"/>
</dbReference>
<keyword evidence="3" id="KW-1185">Reference proteome</keyword>
<evidence type="ECO:0000313" key="3">
    <source>
        <dbReference type="Proteomes" id="UP000640274"/>
    </source>
</evidence>